<gene>
    <name evidence="2" type="ORF">ACFSKQ_05125</name>
</gene>
<evidence type="ECO:0000256" key="1">
    <source>
        <dbReference type="SAM" id="Coils"/>
    </source>
</evidence>
<protein>
    <recommendedName>
        <fullName evidence="4">Mobilization protein</fullName>
    </recommendedName>
</protein>
<dbReference type="EMBL" id="JBHUIJ010000005">
    <property type="protein sequence ID" value="MFD2236845.1"/>
    <property type="molecule type" value="Genomic_DNA"/>
</dbReference>
<proteinExistence type="predicted"/>
<comment type="caution">
    <text evidence="2">The sequence shown here is derived from an EMBL/GenBank/DDBJ whole genome shotgun (WGS) entry which is preliminary data.</text>
</comment>
<keyword evidence="1" id="KW-0175">Coiled coil</keyword>
<feature type="coiled-coil region" evidence="1">
    <location>
        <begin position="5"/>
        <end position="32"/>
    </location>
</feature>
<evidence type="ECO:0008006" key="4">
    <source>
        <dbReference type="Google" id="ProtNLM"/>
    </source>
</evidence>
<keyword evidence="3" id="KW-1185">Reference proteome</keyword>
<evidence type="ECO:0000313" key="3">
    <source>
        <dbReference type="Proteomes" id="UP001597371"/>
    </source>
</evidence>
<sequence>MTLDLKKLAQRRAALESKLAQTTTALREARRRDDTRRKVVVGGALLAAVRDGVLPIHILTALVGRMTDRDAALFASDTAPVMAEPGE</sequence>
<evidence type="ECO:0000313" key="2">
    <source>
        <dbReference type="EMBL" id="MFD2236845.1"/>
    </source>
</evidence>
<organism evidence="2 3">
    <name type="scientific">Aureimonas populi</name>
    <dbReference type="NCBI Taxonomy" id="1701758"/>
    <lineage>
        <taxon>Bacteria</taxon>
        <taxon>Pseudomonadati</taxon>
        <taxon>Pseudomonadota</taxon>
        <taxon>Alphaproteobacteria</taxon>
        <taxon>Hyphomicrobiales</taxon>
        <taxon>Aurantimonadaceae</taxon>
        <taxon>Aureimonas</taxon>
    </lineage>
</organism>
<name>A0ABW5CL53_9HYPH</name>
<dbReference type="RefSeq" id="WP_209739728.1">
    <property type="nucleotide sequence ID" value="NZ_CP072611.1"/>
</dbReference>
<dbReference type="Proteomes" id="UP001597371">
    <property type="component" value="Unassembled WGS sequence"/>
</dbReference>
<accession>A0ABW5CL53</accession>
<reference evidence="3" key="1">
    <citation type="journal article" date="2019" name="Int. J. Syst. Evol. Microbiol.">
        <title>The Global Catalogue of Microorganisms (GCM) 10K type strain sequencing project: providing services to taxonomists for standard genome sequencing and annotation.</title>
        <authorList>
            <consortium name="The Broad Institute Genomics Platform"/>
            <consortium name="The Broad Institute Genome Sequencing Center for Infectious Disease"/>
            <person name="Wu L."/>
            <person name="Ma J."/>
        </authorList>
    </citation>
    <scope>NUCLEOTIDE SEQUENCE [LARGE SCALE GENOMIC DNA]</scope>
    <source>
        <strain evidence="3">ZS-35-S2</strain>
    </source>
</reference>